<keyword evidence="3 4" id="KW-0904">Protein phosphatase</keyword>
<dbReference type="PROSITE" id="PS51746">
    <property type="entry name" value="PPM_2"/>
    <property type="match status" value="1"/>
</dbReference>
<dbReference type="PANTHER" id="PTHR13832:SF792">
    <property type="entry name" value="GM14286P"/>
    <property type="match status" value="1"/>
</dbReference>
<evidence type="ECO:0000256" key="3">
    <source>
        <dbReference type="ARBA" id="ARBA00022912"/>
    </source>
</evidence>
<evidence type="ECO:0000256" key="4">
    <source>
        <dbReference type="RuleBase" id="RU003465"/>
    </source>
</evidence>
<comment type="caution">
    <text evidence="6">The sequence shown here is derived from an EMBL/GenBank/DDBJ whole genome shotgun (WGS) entry which is preliminary data.</text>
</comment>
<dbReference type="InterPro" id="IPR036457">
    <property type="entry name" value="PPM-type-like_dom_sf"/>
</dbReference>
<dbReference type="InterPro" id="IPR001932">
    <property type="entry name" value="PPM-type_phosphatase-like_dom"/>
</dbReference>
<keyword evidence="1" id="KW-0479">Metal-binding</keyword>
<accession>A0A4Y9XWX1</accession>
<dbReference type="CDD" id="cd00143">
    <property type="entry name" value="PP2Cc"/>
    <property type="match status" value="1"/>
</dbReference>
<evidence type="ECO:0000313" key="6">
    <source>
        <dbReference type="EMBL" id="TFY54575.1"/>
    </source>
</evidence>
<keyword evidence="2 4" id="KW-0378">Hydrolase</keyword>
<evidence type="ECO:0000313" key="7">
    <source>
        <dbReference type="Proteomes" id="UP000298327"/>
    </source>
</evidence>
<evidence type="ECO:0000256" key="2">
    <source>
        <dbReference type="ARBA" id="ARBA00022801"/>
    </source>
</evidence>
<dbReference type="SUPFAM" id="SSF81606">
    <property type="entry name" value="PP2C-like"/>
    <property type="match status" value="1"/>
</dbReference>
<dbReference type="AlphaFoldDB" id="A0A4Y9XWX1"/>
<reference evidence="6 7" key="1">
    <citation type="submission" date="2019-02" db="EMBL/GenBank/DDBJ databases">
        <title>Genome sequencing of the rare red list fungi Dentipellis fragilis.</title>
        <authorList>
            <person name="Buettner E."/>
            <person name="Kellner H."/>
        </authorList>
    </citation>
    <scope>NUCLEOTIDE SEQUENCE [LARGE SCALE GENOMIC DNA]</scope>
    <source>
        <strain evidence="6 7">DSM 105465</strain>
    </source>
</reference>
<dbReference type="InterPro" id="IPR015655">
    <property type="entry name" value="PP2C"/>
</dbReference>
<gene>
    <name evidence="6" type="ORF">EVG20_g9651</name>
</gene>
<dbReference type="GO" id="GO:0004722">
    <property type="term" value="F:protein serine/threonine phosphatase activity"/>
    <property type="evidence" value="ECO:0007669"/>
    <property type="project" value="InterPro"/>
</dbReference>
<sequence length="444" mass="49204">MSAPGLAAPPVTASPAPLVVNNEEPLSTPVYKSTDMNFGASDEYGRTIKWRYRDLQEPALSRELERMAAATSYLDGRTEAVTFQPCCNEEESSQDRYTVQGWGFGDEKKKWRFVGLFDGHAGPEMADHAVSKLPPRMQAALGSYLETHPLEKGIDTDAITLSDLLALFNASSPTPLPGPSPSARDPLAHAIAAATAELRPLSDAKIKSIINDPAKQPVVVRSMRGTTALVSLVDPDAQHVWVASVGDCQAALGKRMDGGRWSVEILSANHNGNNPREEQRVRDAHPGEPECMLRNRVLGSIAVTRAIGDHLYRLPRVWTERVFLECAEGFRTHTVVRDFIVRNMTPPYLSNVAEMRHAELGRGESVLVMCSDGLTDLYYADQNELQKTAKEWFSVLDRRKEENMGLRLLREGLGGNDDGEVAQMMTVEMFERWMDDTTVIVQRL</sequence>
<dbReference type="STRING" id="205917.A0A4Y9XWX1"/>
<evidence type="ECO:0000256" key="1">
    <source>
        <dbReference type="ARBA" id="ARBA00022723"/>
    </source>
</evidence>
<dbReference type="PANTHER" id="PTHR13832">
    <property type="entry name" value="PROTEIN PHOSPHATASE 2C"/>
    <property type="match status" value="1"/>
</dbReference>
<evidence type="ECO:0000259" key="5">
    <source>
        <dbReference type="PROSITE" id="PS51746"/>
    </source>
</evidence>
<protein>
    <recommendedName>
        <fullName evidence="5">PPM-type phosphatase domain-containing protein</fullName>
    </recommendedName>
</protein>
<dbReference type="Proteomes" id="UP000298327">
    <property type="component" value="Unassembled WGS sequence"/>
</dbReference>
<dbReference type="EMBL" id="SEOQ01001011">
    <property type="protein sequence ID" value="TFY54575.1"/>
    <property type="molecule type" value="Genomic_DNA"/>
</dbReference>
<feature type="domain" description="PPM-type phosphatase" evidence="5">
    <location>
        <begin position="93"/>
        <end position="444"/>
    </location>
</feature>
<dbReference type="OrthoDB" id="19329at2759"/>
<dbReference type="InterPro" id="IPR000222">
    <property type="entry name" value="PP2C_BS"/>
</dbReference>
<dbReference type="Pfam" id="PF00481">
    <property type="entry name" value="PP2C"/>
    <property type="match status" value="1"/>
</dbReference>
<dbReference type="GO" id="GO:0046872">
    <property type="term" value="F:metal ion binding"/>
    <property type="evidence" value="ECO:0007669"/>
    <property type="project" value="UniProtKB-KW"/>
</dbReference>
<dbReference type="Gene3D" id="3.60.40.10">
    <property type="entry name" value="PPM-type phosphatase domain"/>
    <property type="match status" value="1"/>
</dbReference>
<proteinExistence type="inferred from homology"/>
<dbReference type="PROSITE" id="PS01032">
    <property type="entry name" value="PPM_1"/>
    <property type="match status" value="1"/>
</dbReference>
<comment type="similarity">
    <text evidence="4">Belongs to the PP2C family.</text>
</comment>
<name>A0A4Y9XWX1_9AGAM</name>
<keyword evidence="7" id="KW-1185">Reference proteome</keyword>
<organism evidence="6 7">
    <name type="scientific">Dentipellis fragilis</name>
    <dbReference type="NCBI Taxonomy" id="205917"/>
    <lineage>
        <taxon>Eukaryota</taxon>
        <taxon>Fungi</taxon>
        <taxon>Dikarya</taxon>
        <taxon>Basidiomycota</taxon>
        <taxon>Agaricomycotina</taxon>
        <taxon>Agaricomycetes</taxon>
        <taxon>Russulales</taxon>
        <taxon>Hericiaceae</taxon>
        <taxon>Dentipellis</taxon>
    </lineage>
</organism>
<dbReference type="SMART" id="SM00332">
    <property type="entry name" value="PP2Cc"/>
    <property type="match status" value="1"/>
</dbReference>